<feature type="compositionally biased region" description="Basic and acidic residues" evidence="1">
    <location>
        <begin position="511"/>
        <end position="524"/>
    </location>
</feature>
<sequence length="524" mass="60380">MCYMFTAWLIQLCFKHNVCPQPLDLQVICESFHVPVWPMPVVSAFVSCVFLLAVSARRLEVAEDPVSPEADLDNWKAFLRSKDGGNMGRWKASSEAKEILATKPVPSLEEMKEWTKYLYTQGGFDDHDDAVSKALEILRKDHPSLVEFSKWYIYFYHIVPQGMVNPCTGLATLTRSRLDKCLERWHGRAMVQVALETLGKKHPALEEFKPWFGFLYQSVGYTPHRSIEWAIYMHHKGSSLDEVTLWYNYLKSMNVEDTFSSTLKLLEKEHPDFEEFKAWSQYLSMVGERQAPNKALEILGAEHHPSLTEVKDWTDYLMKVGYDAPKAASLTFKILYSQAPPSFETLEAWSVYVGYGEAIDVLLENEHPAFEDFRSWADFTSKFGRISQRTAGEKVLRFFRFDPDLSFKEFKGWCNCMARVLPRDEALKKVFEILMQRDHASLKQFKAWLDYMTDVDGANLPKEDALQDVQSLLKSKPNASLHDFKAWLKYFRGPRAGKGGRMTHQQASQKALDEVSREGRSQPP</sequence>
<keyword evidence="2" id="KW-0732">Signal</keyword>
<evidence type="ECO:0000313" key="3">
    <source>
        <dbReference type="EMBL" id="CAK9101708.1"/>
    </source>
</evidence>
<evidence type="ECO:0000256" key="2">
    <source>
        <dbReference type="SAM" id="SignalP"/>
    </source>
</evidence>
<organism evidence="3 4">
    <name type="scientific">Durusdinium trenchii</name>
    <dbReference type="NCBI Taxonomy" id="1381693"/>
    <lineage>
        <taxon>Eukaryota</taxon>
        <taxon>Sar</taxon>
        <taxon>Alveolata</taxon>
        <taxon>Dinophyceae</taxon>
        <taxon>Suessiales</taxon>
        <taxon>Symbiodiniaceae</taxon>
        <taxon>Durusdinium</taxon>
    </lineage>
</organism>
<proteinExistence type="predicted"/>
<keyword evidence="4" id="KW-1185">Reference proteome</keyword>
<protein>
    <submittedName>
        <fullName evidence="3">Uncharacterized protein</fullName>
    </submittedName>
</protein>
<feature type="signal peptide" evidence="2">
    <location>
        <begin position="1"/>
        <end position="20"/>
    </location>
</feature>
<accession>A0ABP0RQ27</accession>
<comment type="caution">
    <text evidence="3">The sequence shown here is derived from an EMBL/GenBank/DDBJ whole genome shotgun (WGS) entry which is preliminary data.</text>
</comment>
<dbReference type="Proteomes" id="UP001642484">
    <property type="component" value="Unassembled WGS sequence"/>
</dbReference>
<reference evidence="3 4" key="1">
    <citation type="submission" date="2024-02" db="EMBL/GenBank/DDBJ databases">
        <authorList>
            <person name="Chen Y."/>
            <person name="Shah S."/>
            <person name="Dougan E. K."/>
            <person name="Thang M."/>
            <person name="Chan C."/>
        </authorList>
    </citation>
    <scope>NUCLEOTIDE SEQUENCE [LARGE SCALE GENOMIC DNA]</scope>
</reference>
<dbReference type="EMBL" id="CAXAMN010026262">
    <property type="protein sequence ID" value="CAK9101708.1"/>
    <property type="molecule type" value="Genomic_DNA"/>
</dbReference>
<feature type="chain" id="PRO_5047160576" evidence="2">
    <location>
        <begin position="21"/>
        <end position="524"/>
    </location>
</feature>
<name>A0ABP0RQ27_9DINO</name>
<evidence type="ECO:0000313" key="4">
    <source>
        <dbReference type="Proteomes" id="UP001642484"/>
    </source>
</evidence>
<gene>
    <name evidence="3" type="ORF">CCMP2556_LOCUS47940</name>
</gene>
<feature type="region of interest" description="Disordered" evidence="1">
    <location>
        <begin position="497"/>
        <end position="524"/>
    </location>
</feature>
<evidence type="ECO:0000256" key="1">
    <source>
        <dbReference type="SAM" id="MobiDB-lite"/>
    </source>
</evidence>